<sequence length="86" mass="9448">MEVHTRDRPTPALTPHDSVRPPNRKHTGPPPAAPGLTRIATRYDKPAGRYLAGVTIASLILWLRQAELSDTLWWDTGRPGEARAGS</sequence>
<keyword evidence="4" id="KW-1185">Reference proteome</keyword>
<feature type="region of interest" description="Disordered" evidence="1">
    <location>
        <begin position="1"/>
        <end position="37"/>
    </location>
</feature>
<comment type="caution">
    <text evidence="3">The sequence shown here is derived from an EMBL/GenBank/DDBJ whole genome shotgun (WGS) entry which is preliminary data.</text>
</comment>
<reference evidence="3 4" key="1">
    <citation type="submission" date="2020-08" db="EMBL/GenBank/DDBJ databases">
        <title>Sequencing the genomes of 1000 actinobacteria strains.</title>
        <authorList>
            <person name="Klenk H.-P."/>
        </authorList>
    </citation>
    <scope>NUCLEOTIDE SEQUENCE [LARGE SCALE GENOMIC DNA]</scope>
    <source>
        <strain evidence="3 4">DSM 43768</strain>
    </source>
</reference>
<dbReference type="AlphaFoldDB" id="A0A7X0NVT4"/>
<keyword evidence="2" id="KW-0472">Membrane</keyword>
<feature type="transmembrane region" description="Helical" evidence="2">
    <location>
        <begin position="47"/>
        <end position="64"/>
    </location>
</feature>
<dbReference type="Proteomes" id="UP000565579">
    <property type="component" value="Unassembled WGS sequence"/>
</dbReference>
<gene>
    <name evidence="3" type="ORF">HD593_005364</name>
</gene>
<evidence type="ECO:0000256" key="1">
    <source>
        <dbReference type="SAM" id="MobiDB-lite"/>
    </source>
</evidence>
<evidence type="ECO:0000313" key="3">
    <source>
        <dbReference type="EMBL" id="MBB6550569.1"/>
    </source>
</evidence>
<keyword evidence="2" id="KW-0812">Transmembrane</keyword>
<accession>A0A7X0NVT4</accession>
<evidence type="ECO:0000313" key="4">
    <source>
        <dbReference type="Proteomes" id="UP000565579"/>
    </source>
</evidence>
<dbReference type="EMBL" id="JACHMI010000001">
    <property type="protein sequence ID" value="MBB6550569.1"/>
    <property type="molecule type" value="Genomic_DNA"/>
</dbReference>
<evidence type="ECO:0000256" key="2">
    <source>
        <dbReference type="SAM" id="Phobius"/>
    </source>
</evidence>
<name>A0A7X0NVT4_9ACTN</name>
<organism evidence="3 4">
    <name type="scientific">Nonomuraea rubra</name>
    <dbReference type="NCBI Taxonomy" id="46180"/>
    <lineage>
        <taxon>Bacteria</taxon>
        <taxon>Bacillati</taxon>
        <taxon>Actinomycetota</taxon>
        <taxon>Actinomycetes</taxon>
        <taxon>Streptosporangiales</taxon>
        <taxon>Streptosporangiaceae</taxon>
        <taxon>Nonomuraea</taxon>
    </lineage>
</organism>
<proteinExistence type="predicted"/>
<keyword evidence="2" id="KW-1133">Transmembrane helix</keyword>
<protein>
    <submittedName>
        <fullName evidence="3">Uncharacterized protein</fullName>
    </submittedName>
</protein>